<dbReference type="InterPro" id="IPR012263">
    <property type="entry name" value="M_m6A_EcoRV"/>
</dbReference>
<dbReference type="Gene3D" id="3.40.50.150">
    <property type="entry name" value="Vaccinia Virus protein VP39"/>
    <property type="match status" value="2"/>
</dbReference>
<name>A0A140GPZ7_CLOPF</name>
<keyword evidence="3" id="KW-0949">S-adenosyl-L-methionine</keyword>
<dbReference type="Proteomes" id="UP000070260">
    <property type="component" value="Plasmid pJFP838C"/>
</dbReference>
<dbReference type="GO" id="GO:1904047">
    <property type="term" value="F:S-adenosyl-L-methionine binding"/>
    <property type="evidence" value="ECO:0007669"/>
    <property type="project" value="TreeGrafter"/>
</dbReference>
<dbReference type="PANTHER" id="PTHR30481:SF4">
    <property type="entry name" value="SITE-SPECIFIC DNA-METHYLTRANSFERASE (ADENINE-SPECIFIC)"/>
    <property type="match status" value="1"/>
</dbReference>
<proteinExistence type="predicted"/>
<dbReference type="PATRIC" id="fig|1502.177.peg.3726"/>
<keyword evidence="4" id="KW-0614">Plasmid</keyword>
<dbReference type="GO" id="GO:0009007">
    <property type="term" value="F:site-specific DNA-methyltransferase (adenine-specific) activity"/>
    <property type="evidence" value="ECO:0007669"/>
    <property type="project" value="UniProtKB-EC"/>
</dbReference>
<dbReference type="REBASE" id="139605">
    <property type="entry name" value="M.Cpe838ORF24P"/>
</dbReference>
<dbReference type="AlphaFoldDB" id="A0A140GPZ7"/>
<gene>
    <name evidence="4" type="ORF">JFP838_pC0024</name>
</gene>
<evidence type="ECO:0000313" key="5">
    <source>
        <dbReference type="Proteomes" id="UP000070260"/>
    </source>
</evidence>
<dbReference type="GO" id="GO:0006298">
    <property type="term" value="P:mismatch repair"/>
    <property type="evidence" value="ECO:0007669"/>
    <property type="project" value="TreeGrafter"/>
</dbReference>
<evidence type="ECO:0000256" key="2">
    <source>
        <dbReference type="ARBA" id="ARBA00022679"/>
    </source>
</evidence>
<reference evidence="4 5" key="1">
    <citation type="journal article" date="2016" name="PLoS ONE">
        <title>Plasmid Characterization and Chromosome Analysis of Two netF+ Clostridium perfringens Isolates Associated with Foal and Canine Necrotizing Enteritis.</title>
        <authorList>
            <person name="Mehdizadeh Gohari I."/>
            <person name="Kropinski A.M."/>
            <person name="Weese S.J."/>
            <person name="Parreira V.R."/>
            <person name="Whitehead A.E."/>
            <person name="Boerlin P."/>
            <person name="Prescott J.F."/>
        </authorList>
    </citation>
    <scope>NUCLEOTIDE SEQUENCE [LARGE SCALE GENOMIC DNA]</scope>
    <source>
        <strain evidence="4 5">JP838</strain>
        <plasmid evidence="5">Plasmid pJFP838C</plasmid>
    </source>
</reference>
<dbReference type="SUPFAM" id="SSF53335">
    <property type="entry name" value="S-adenosyl-L-methionine-dependent methyltransferases"/>
    <property type="match status" value="1"/>
</dbReference>
<dbReference type="GO" id="GO:0032259">
    <property type="term" value="P:methylation"/>
    <property type="evidence" value="ECO:0007669"/>
    <property type="project" value="UniProtKB-KW"/>
</dbReference>
<evidence type="ECO:0000256" key="1">
    <source>
        <dbReference type="ARBA" id="ARBA00022603"/>
    </source>
</evidence>
<protein>
    <submittedName>
        <fullName evidence="4">DNA adenine-specific methyltransferase</fullName>
    </submittedName>
</protein>
<accession>A0A140GPZ7</accession>
<evidence type="ECO:0000313" key="4">
    <source>
        <dbReference type="EMBL" id="AMN30606.1"/>
    </source>
</evidence>
<keyword evidence="2 4" id="KW-0808">Transferase</keyword>
<dbReference type="GO" id="GO:0009307">
    <property type="term" value="P:DNA restriction-modification system"/>
    <property type="evidence" value="ECO:0007669"/>
    <property type="project" value="InterPro"/>
</dbReference>
<keyword evidence="1 4" id="KW-0489">Methyltransferase</keyword>
<dbReference type="InterPro" id="IPR029063">
    <property type="entry name" value="SAM-dependent_MTases_sf"/>
</dbReference>
<dbReference type="PIRSF" id="PIRSF000398">
    <property type="entry name" value="M_m6A_EcoRV"/>
    <property type="match status" value="1"/>
</dbReference>
<dbReference type="RefSeq" id="WP_081109981.1">
    <property type="nucleotide sequence ID" value="NZ_CP013040.1"/>
</dbReference>
<evidence type="ECO:0000256" key="3">
    <source>
        <dbReference type="ARBA" id="ARBA00022691"/>
    </source>
</evidence>
<dbReference type="PANTHER" id="PTHR30481">
    <property type="entry name" value="DNA ADENINE METHYLASE"/>
    <property type="match status" value="1"/>
</dbReference>
<dbReference type="Pfam" id="PF02086">
    <property type="entry name" value="MethyltransfD12"/>
    <property type="match status" value="2"/>
</dbReference>
<dbReference type="EMBL" id="CP013040">
    <property type="protein sequence ID" value="AMN30606.1"/>
    <property type="molecule type" value="Genomic_DNA"/>
</dbReference>
<sequence>MQKSMLKPPITRLGGKSKLRKEIISMMPDHVCYVEPFFGAGWVYFGKEKSKIEVINDIENERLLSYEISGRSIFDEYKNATLEHLTDIQRAIRFMYLITQSFGGQGNHYGYGTNTLPSQKIFDCNLDELQERLKNTYIENLDFQKIIEKYDREYTLFFLDPPYYGTAGYEAEFGIKEQLKLRDILKNIKGKFILTINDCEETRSWYKDFNIKEVEVHYSVSRQTEGRKRNKELIITNY</sequence>
<organism evidence="4 5">
    <name type="scientific">Clostridium perfringens</name>
    <dbReference type="NCBI Taxonomy" id="1502"/>
    <lineage>
        <taxon>Bacteria</taxon>
        <taxon>Bacillati</taxon>
        <taxon>Bacillota</taxon>
        <taxon>Clostridia</taxon>
        <taxon>Eubacteriales</taxon>
        <taxon>Clostridiaceae</taxon>
        <taxon>Clostridium</taxon>
    </lineage>
</organism>
<geneLocation type="plasmid" evidence="4 5">
    <name>pJFP838C</name>
</geneLocation>
<dbReference type="GO" id="GO:0043565">
    <property type="term" value="F:sequence-specific DNA binding"/>
    <property type="evidence" value="ECO:0007669"/>
    <property type="project" value="TreeGrafter"/>
</dbReference>
<dbReference type="OrthoDB" id="9805629at2"/>
<dbReference type="InterPro" id="IPR012327">
    <property type="entry name" value="MeTrfase_D12"/>
</dbReference>